<accession>A0A2T5XXB3</accession>
<sequence length="103" mass="12336">MKIALTLSRDQAEVLARATFIGQPLFNNREQRVLYSIMREVTIKATRFYMGFATQKQRRFWLKLYEADMLEKFLGYILTMEHYGQYERQTLLQITYAINEQLA</sequence>
<protein>
    <submittedName>
        <fullName evidence="1">Uncharacterized protein</fullName>
    </submittedName>
</protein>
<dbReference type="Proteomes" id="UP000243985">
    <property type="component" value="Unassembled WGS sequence"/>
</dbReference>
<proteinExistence type="predicted"/>
<gene>
    <name evidence="1" type="ORF">C8P65_102126</name>
</gene>
<dbReference type="GeneID" id="84580100"/>
<dbReference type="RefSeq" id="WP_107781361.1">
    <property type="nucleotide sequence ID" value="NZ_QBKG01000002.1"/>
</dbReference>
<organism evidence="1 2">
    <name type="scientific">Capnocytophaga leadbetteri</name>
    <dbReference type="NCBI Taxonomy" id="327575"/>
    <lineage>
        <taxon>Bacteria</taxon>
        <taxon>Pseudomonadati</taxon>
        <taxon>Bacteroidota</taxon>
        <taxon>Flavobacteriia</taxon>
        <taxon>Flavobacteriales</taxon>
        <taxon>Flavobacteriaceae</taxon>
        <taxon>Capnocytophaga</taxon>
    </lineage>
</organism>
<name>A0A2T5XXB3_9FLAO</name>
<dbReference type="AlphaFoldDB" id="A0A2T5XXB3"/>
<evidence type="ECO:0000313" key="2">
    <source>
        <dbReference type="Proteomes" id="UP000243985"/>
    </source>
</evidence>
<evidence type="ECO:0000313" key="1">
    <source>
        <dbReference type="EMBL" id="PTX08084.1"/>
    </source>
</evidence>
<reference evidence="1 2" key="1">
    <citation type="submission" date="2018-04" db="EMBL/GenBank/DDBJ databases">
        <title>Genomic Encyclopedia of Archaeal and Bacterial Type Strains, Phase II (KMG-II): from individual species to whole genera.</title>
        <authorList>
            <person name="Goeker M."/>
        </authorList>
    </citation>
    <scope>NUCLEOTIDE SEQUENCE [LARGE SCALE GENOMIC DNA]</scope>
    <source>
        <strain evidence="1 2">DSM 22902</strain>
    </source>
</reference>
<comment type="caution">
    <text evidence="1">The sequence shown here is derived from an EMBL/GenBank/DDBJ whole genome shotgun (WGS) entry which is preliminary data.</text>
</comment>
<dbReference type="EMBL" id="QBKG01000002">
    <property type="protein sequence ID" value="PTX08084.1"/>
    <property type="molecule type" value="Genomic_DNA"/>
</dbReference>